<proteinExistence type="predicted"/>
<evidence type="ECO:0000313" key="1">
    <source>
        <dbReference type="EMBL" id="KAF7821019.1"/>
    </source>
</evidence>
<dbReference type="AlphaFoldDB" id="A0A834TH84"/>
<name>A0A834TH84_9FABA</name>
<dbReference type="Proteomes" id="UP000634136">
    <property type="component" value="Unassembled WGS sequence"/>
</dbReference>
<gene>
    <name evidence="1" type="ORF">G2W53_026474</name>
</gene>
<comment type="caution">
    <text evidence="1">The sequence shown here is derived from an EMBL/GenBank/DDBJ whole genome shotgun (WGS) entry which is preliminary data.</text>
</comment>
<protein>
    <submittedName>
        <fullName evidence="1">Uncharacterized protein</fullName>
    </submittedName>
</protein>
<accession>A0A834TH84</accession>
<sequence>MWRKTCCASELNMSVRFVFPNPSGYDAPIGVFMAWEERGSCINIFQMTNRVESHKRSRITRQKICCACELNTSVRFVSANPSRYDAPIGVFMEWEERGSCLNIFRLTNLVVMGWELCGSCLNIFQTRNRGQILETFTNYEAKVLLRKQKTCCAWERNTSVRVVFANPSGFDAPIGVFKEWEERGSCLNIFRTKNHGQIPEKFTNYEAKDLLHK</sequence>
<reference evidence="1" key="1">
    <citation type="submission" date="2020-09" db="EMBL/GenBank/DDBJ databases">
        <title>Genome-Enabled Discovery of Anthraquinone Biosynthesis in Senna tora.</title>
        <authorList>
            <person name="Kang S.-H."/>
            <person name="Pandey R.P."/>
            <person name="Lee C.-M."/>
            <person name="Sim J.-S."/>
            <person name="Jeong J.-T."/>
            <person name="Choi B.-S."/>
            <person name="Jung M."/>
            <person name="Ginzburg D."/>
            <person name="Zhao K."/>
            <person name="Won S.Y."/>
            <person name="Oh T.-J."/>
            <person name="Yu Y."/>
            <person name="Kim N.-H."/>
            <person name="Lee O.R."/>
            <person name="Lee T.-H."/>
            <person name="Bashyal P."/>
            <person name="Kim T.-S."/>
            <person name="Lee W.-H."/>
            <person name="Kawkins C."/>
            <person name="Kim C.-K."/>
            <person name="Kim J.S."/>
            <person name="Ahn B.O."/>
            <person name="Rhee S.Y."/>
            <person name="Sohng J.K."/>
        </authorList>
    </citation>
    <scope>NUCLEOTIDE SEQUENCE</scope>
    <source>
        <tissue evidence="1">Leaf</tissue>
    </source>
</reference>
<organism evidence="1 2">
    <name type="scientific">Senna tora</name>
    <dbReference type="NCBI Taxonomy" id="362788"/>
    <lineage>
        <taxon>Eukaryota</taxon>
        <taxon>Viridiplantae</taxon>
        <taxon>Streptophyta</taxon>
        <taxon>Embryophyta</taxon>
        <taxon>Tracheophyta</taxon>
        <taxon>Spermatophyta</taxon>
        <taxon>Magnoliopsida</taxon>
        <taxon>eudicotyledons</taxon>
        <taxon>Gunneridae</taxon>
        <taxon>Pentapetalae</taxon>
        <taxon>rosids</taxon>
        <taxon>fabids</taxon>
        <taxon>Fabales</taxon>
        <taxon>Fabaceae</taxon>
        <taxon>Caesalpinioideae</taxon>
        <taxon>Cassia clade</taxon>
        <taxon>Senna</taxon>
    </lineage>
</organism>
<dbReference type="EMBL" id="JAAIUW010000008">
    <property type="protein sequence ID" value="KAF7821019.1"/>
    <property type="molecule type" value="Genomic_DNA"/>
</dbReference>
<keyword evidence="2" id="KW-1185">Reference proteome</keyword>
<evidence type="ECO:0000313" key="2">
    <source>
        <dbReference type="Proteomes" id="UP000634136"/>
    </source>
</evidence>